<dbReference type="CDD" id="cd00063">
    <property type="entry name" value="FN3"/>
    <property type="match status" value="1"/>
</dbReference>
<evidence type="ECO:0000259" key="1">
    <source>
        <dbReference type="PROSITE" id="PS50853"/>
    </source>
</evidence>
<dbReference type="InterPro" id="IPR013783">
    <property type="entry name" value="Ig-like_fold"/>
</dbReference>
<accession>A0ABU2KEL2</accession>
<dbReference type="Pfam" id="PF13715">
    <property type="entry name" value="CarbopepD_reg_2"/>
    <property type="match status" value="1"/>
</dbReference>
<dbReference type="SUPFAM" id="SSF49464">
    <property type="entry name" value="Carboxypeptidase regulatory domain-like"/>
    <property type="match status" value="1"/>
</dbReference>
<evidence type="ECO:0000313" key="3">
    <source>
        <dbReference type="Proteomes" id="UP001182991"/>
    </source>
</evidence>
<dbReference type="EMBL" id="JAVRBG010000001">
    <property type="protein sequence ID" value="MDT0293151.1"/>
    <property type="molecule type" value="Genomic_DNA"/>
</dbReference>
<dbReference type="RefSeq" id="WP_311400125.1">
    <property type="nucleotide sequence ID" value="NZ_JAVRBG010000001.1"/>
</dbReference>
<keyword evidence="3" id="KW-1185">Reference proteome</keyword>
<name>A0ABU2KEL2_9FLAO</name>
<dbReference type="InterPro" id="IPR036116">
    <property type="entry name" value="FN3_sf"/>
</dbReference>
<reference evidence="3" key="1">
    <citation type="submission" date="2023-07" db="EMBL/GenBank/DDBJ databases">
        <title>Isolating and identifying novel microbial strains from the Mariana Trench.</title>
        <authorList>
            <person name="Fu H."/>
        </authorList>
    </citation>
    <scope>NUCLEOTIDE SEQUENCE [LARGE SCALE GENOMIC DNA]</scope>
    <source>
        <strain evidence="3">T-y2</strain>
    </source>
</reference>
<protein>
    <submittedName>
        <fullName evidence="2">Carboxypeptidase-like regulatory domain-containing protein</fullName>
    </submittedName>
</protein>
<dbReference type="InterPro" id="IPR011042">
    <property type="entry name" value="6-blade_b-propeller_TolB-like"/>
</dbReference>
<dbReference type="Gene3D" id="2.60.40.1120">
    <property type="entry name" value="Carboxypeptidase-like, regulatory domain"/>
    <property type="match status" value="1"/>
</dbReference>
<evidence type="ECO:0000313" key="2">
    <source>
        <dbReference type="EMBL" id="MDT0293151.1"/>
    </source>
</evidence>
<dbReference type="Proteomes" id="UP001182991">
    <property type="component" value="Unassembled WGS sequence"/>
</dbReference>
<dbReference type="PROSITE" id="PS51257">
    <property type="entry name" value="PROKAR_LIPOPROTEIN"/>
    <property type="match status" value="1"/>
</dbReference>
<dbReference type="SUPFAM" id="SSF49265">
    <property type="entry name" value="Fibronectin type III"/>
    <property type="match status" value="1"/>
</dbReference>
<comment type="caution">
    <text evidence="2">The sequence shown here is derived from an EMBL/GenBank/DDBJ whole genome shotgun (WGS) entry which is preliminary data.</text>
</comment>
<gene>
    <name evidence="2" type="ORF">RLT85_00715</name>
</gene>
<dbReference type="InterPro" id="IPR003961">
    <property type="entry name" value="FN3_dom"/>
</dbReference>
<organism evidence="2 3">
    <name type="scientific">Mesonia ostreae</name>
    <dbReference type="NCBI Taxonomy" id="861110"/>
    <lineage>
        <taxon>Bacteria</taxon>
        <taxon>Pseudomonadati</taxon>
        <taxon>Bacteroidota</taxon>
        <taxon>Flavobacteriia</taxon>
        <taxon>Flavobacteriales</taxon>
        <taxon>Flavobacteriaceae</taxon>
        <taxon>Mesonia</taxon>
    </lineage>
</organism>
<dbReference type="PROSITE" id="PS50853">
    <property type="entry name" value="FN3"/>
    <property type="match status" value="1"/>
</dbReference>
<dbReference type="SUPFAM" id="SSF82171">
    <property type="entry name" value="DPP6 N-terminal domain-like"/>
    <property type="match status" value="1"/>
</dbReference>
<sequence>MKTKYYYIFSIFLIVAIYGCNEDTLDLERIGSVTGKVLDKETNEPIQNVKISTNPASTTTFTNESGEFSLLKIVVDSYSIQAEIEDYRTGFEPVNVVEDGIAEVVINLERKNTENQAPTQPELIYPEDGAENIGLQVEFVWQASDPEEDDIYYTLNLRNGTTSEMQEFEIVNDTSFTVNNLNLSTRYFWQVSAKDDDSEVTESSISEFKTITALDNPYFFVKKENGNNVIYSGDAIDSTSTSVDQNLFKVTSENANSFRPRKNNTVGKIAFLRTVGGDAQLFTINLNGTNITQVTANVPVGGFRLEEITYTWSDDGAYLYYPNFDKLYRINNDGSNRTLMYQTADGSLISEVEIPDFDTDLLLLKTNNYQGYNVRLFTYRLSTNAEETVILDNIQGAAGSIDITADANKVLYSRDVSQSQNQIYRQFEARMFVYDITNNTSIQIPTDAVQGQNEYHCRFSPTEGGVIFTRVNNNFGASPVIFSLLFSGGVEDNELFTEASMPEWQ</sequence>
<dbReference type="Gene3D" id="2.120.10.30">
    <property type="entry name" value="TolB, C-terminal domain"/>
    <property type="match status" value="1"/>
</dbReference>
<feature type="domain" description="Fibronectin type-III" evidence="1">
    <location>
        <begin position="117"/>
        <end position="216"/>
    </location>
</feature>
<dbReference type="Gene3D" id="2.60.40.10">
    <property type="entry name" value="Immunoglobulins"/>
    <property type="match status" value="1"/>
</dbReference>
<dbReference type="InterPro" id="IPR008969">
    <property type="entry name" value="CarboxyPept-like_regulatory"/>
</dbReference>
<proteinExistence type="predicted"/>